<name>A0A9P0KUK5_ACAOB</name>
<accession>A0A9P0KUK5</accession>
<dbReference type="Proteomes" id="UP001152888">
    <property type="component" value="Unassembled WGS sequence"/>
</dbReference>
<gene>
    <name evidence="1" type="ORF">ACAOBT_LOCUS12807</name>
</gene>
<dbReference type="AlphaFoldDB" id="A0A9P0KUK5"/>
<comment type="caution">
    <text evidence="1">The sequence shown here is derived from an EMBL/GenBank/DDBJ whole genome shotgun (WGS) entry which is preliminary data.</text>
</comment>
<evidence type="ECO:0000313" key="1">
    <source>
        <dbReference type="EMBL" id="CAH1977670.1"/>
    </source>
</evidence>
<organism evidence="1 2">
    <name type="scientific">Acanthoscelides obtectus</name>
    <name type="common">Bean weevil</name>
    <name type="synonym">Bruchus obtectus</name>
    <dbReference type="NCBI Taxonomy" id="200917"/>
    <lineage>
        <taxon>Eukaryota</taxon>
        <taxon>Metazoa</taxon>
        <taxon>Ecdysozoa</taxon>
        <taxon>Arthropoda</taxon>
        <taxon>Hexapoda</taxon>
        <taxon>Insecta</taxon>
        <taxon>Pterygota</taxon>
        <taxon>Neoptera</taxon>
        <taxon>Endopterygota</taxon>
        <taxon>Coleoptera</taxon>
        <taxon>Polyphaga</taxon>
        <taxon>Cucujiformia</taxon>
        <taxon>Chrysomeloidea</taxon>
        <taxon>Chrysomelidae</taxon>
        <taxon>Bruchinae</taxon>
        <taxon>Bruchini</taxon>
        <taxon>Acanthoscelides</taxon>
    </lineage>
</organism>
<protein>
    <submittedName>
        <fullName evidence="1">Uncharacterized protein</fullName>
    </submittedName>
</protein>
<keyword evidence="2" id="KW-1185">Reference proteome</keyword>
<proteinExistence type="predicted"/>
<sequence>MVFESIISRLRLDYCIKFFLSLFLLIFISRAEQSYIGSAHCSHLIPVHKYYFFL</sequence>
<dbReference type="EMBL" id="CAKOFQ010006863">
    <property type="protein sequence ID" value="CAH1977670.1"/>
    <property type="molecule type" value="Genomic_DNA"/>
</dbReference>
<evidence type="ECO:0000313" key="2">
    <source>
        <dbReference type="Proteomes" id="UP001152888"/>
    </source>
</evidence>
<reference evidence="1" key="1">
    <citation type="submission" date="2022-03" db="EMBL/GenBank/DDBJ databases">
        <authorList>
            <person name="Sayadi A."/>
        </authorList>
    </citation>
    <scope>NUCLEOTIDE SEQUENCE</scope>
</reference>